<comment type="catalytic activity">
    <reaction evidence="8 9">
        <text>S-sulfanyl-L-cysteinyl-[protein] + uridine(34) in tRNA + AH2 + ATP = 2-thiouridine(34) in tRNA + L-cysteinyl-[protein] + A + AMP + diphosphate + H(+)</text>
        <dbReference type="Rhea" id="RHEA:47032"/>
        <dbReference type="Rhea" id="RHEA-COMP:10131"/>
        <dbReference type="Rhea" id="RHEA-COMP:11726"/>
        <dbReference type="Rhea" id="RHEA-COMP:11727"/>
        <dbReference type="Rhea" id="RHEA-COMP:11728"/>
        <dbReference type="ChEBI" id="CHEBI:13193"/>
        <dbReference type="ChEBI" id="CHEBI:15378"/>
        <dbReference type="ChEBI" id="CHEBI:17499"/>
        <dbReference type="ChEBI" id="CHEBI:29950"/>
        <dbReference type="ChEBI" id="CHEBI:30616"/>
        <dbReference type="ChEBI" id="CHEBI:33019"/>
        <dbReference type="ChEBI" id="CHEBI:61963"/>
        <dbReference type="ChEBI" id="CHEBI:65315"/>
        <dbReference type="ChEBI" id="CHEBI:87170"/>
        <dbReference type="ChEBI" id="CHEBI:456215"/>
        <dbReference type="EC" id="2.8.1.13"/>
    </reaction>
</comment>
<keyword evidence="13" id="KW-0489">Methyltransferase</keyword>
<dbReference type="AlphaFoldDB" id="D5BSL7"/>
<comment type="function">
    <text evidence="9">Catalyzes the 2-thiolation of uridine at the wobble position (U34) of tRNA, leading to the formation of s(2)U34.</text>
</comment>
<dbReference type="GO" id="GO:0005737">
    <property type="term" value="C:cytoplasm"/>
    <property type="evidence" value="ECO:0007669"/>
    <property type="project" value="UniProtKB-SubCell"/>
</dbReference>
<dbReference type="HAMAP" id="MF_00144">
    <property type="entry name" value="tRNA_thiouridyl_MnmA"/>
    <property type="match status" value="1"/>
</dbReference>
<feature type="domain" description="tRNA-specific 2-thiouridylase MnmA-like central" evidence="12">
    <location>
        <begin position="259"/>
        <end position="319"/>
    </location>
</feature>
<dbReference type="InterPro" id="IPR023382">
    <property type="entry name" value="MnmA-like_central_sf"/>
</dbReference>
<evidence type="ECO:0000259" key="12">
    <source>
        <dbReference type="Pfam" id="PF20259"/>
    </source>
</evidence>
<dbReference type="FunFam" id="3.40.50.620:FF:000115">
    <property type="entry name" value="tRNA-specific 2-thiouridylase MnmA"/>
    <property type="match status" value="1"/>
</dbReference>
<evidence type="ECO:0000313" key="14">
    <source>
        <dbReference type="Proteomes" id="UP000007460"/>
    </source>
</evidence>
<dbReference type="InterPro" id="IPR004506">
    <property type="entry name" value="MnmA-like"/>
</dbReference>
<feature type="region of interest" description="Interaction with tRNA" evidence="9">
    <location>
        <begin position="190"/>
        <end position="192"/>
    </location>
</feature>
<dbReference type="Pfam" id="PF03054">
    <property type="entry name" value="tRNA_Me_trans"/>
    <property type="match status" value="1"/>
</dbReference>
<dbReference type="GO" id="GO:0032259">
    <property type="term" value="P:methylation"/>
    <property type="evidence" value="ECO:0007669"/>
    <property type="project" value="UniProtKB-KW"/>
</dbReference>
<keyword evidence="7" id="KW-1015">Disulfide bond</keyword>
<dbReference type="eggNOG" id="COG0482">
    <property type="taxonomic scope" value="Bacteria"/>
</dbReference>
<evidence type="ECO:0000256" key="4">
    <source>
        <dbReference type="ARBA" id="ARBA00022741"/>
    </source>
</evidence>
<accession>D5BSL7</accession>
<sequence>MSVAKTASNNVHAATTSASVQATDRPTADLSAINSLGFAKAPADTRVVVAMSGGVDSSVTAAMLHDEGYEVIGITLQLYDHGVAVQTKGACCAGIDIHDARTVSARLGIPHYVLDYESKFRDQVMEDFADSYLRGETPIPCVRCNQTVKFTDLLTTAQELGADCLATGHYVQRLETPAGPVLRRGIDASKDQSYFLFATTAEQMDYLRFPLGGLTKDETRDLARKYGLAVSEKPDSQDICFVPNGRYGDVVRRLRPGAVEAGDIVHLDGTVLGQHKGVIDYTIGQRRGLGIGGRKDADEADGPLYVVGIDAAAHRVIVGPQSALACYEVHLSETSWVAGGGAPVAGHPVLARLRNTAPAMPAVLEAGEGGCAIVRLDDPQFGIAVGQAAAIYDAADPENLLGGGWISAAPLAGADGQLS</sequence>
<feature type="domain" description="tRNA-specific 2-thiouridylase MnmA-like C-terminal" evidence="11">
    <location>
        <begin position="348"/>
        <end position="406"/>
    </location>
</feature>
<evidence type="ECO:0000256" key="2">
    <source>
        <dbReference type="ARBA" id="ARBA00022679"/>
    </source>
</evidence>
<feature type="binding site" evidence="9">
    <location>
        <position position="168"/>
    </location>
    <ligand>
        <name>ATP</name>
        <dbReference type="ChEBI" id="CHEBI:30616"/>
    </ligand>
</feature>
<keyword evidence="1 9" id="KW-0820">tRNA-binding</keyword>
<dbReference type="GO" id="GO:0103016">
    <property type="term" value="F:tRNA-uridine 2-sulfurtransferase activity"/>
    <property type="evidence" value="ECO:0007669"/>
    <property type="project" value="UniProtKB-EC"/>
</dbReference>
<dbReference type="PANTHER" id="PTHR11933">
    <property type="entry name" value="TRNA 5-METHYLAMINOMETHYL-2-THIOURIDYLATE -METHYLTRANSFERASE"/>
    <property type="match status" value="1"/>
</dbReference>
<evidence type="ECO:0000256" key="7">
    <source>
        <dbReference type="ARBA" id="ARBA00023157"/>
    </source>
</evidence>
<evidence type="ECO:0000256" key="8">
    <source>
        <dbReference type="ARBA" id="ARBA00051542"/>
    </source>
</evidence>
<feature type="site" description="Interaction with tRNA" evidence="9">
    <location>
        <position position="169"/>
    </location>
</feature>
<proteinExistence type="inferred from homology"/>
<dbReference type="NCBIfam" id="TIGR00420">
    <property type="entry name" value="trmU"/>
    <property type="match status" value="1"/>
</dbReference>
<dbReference type="HOGENOM" id="CLU_035188_1_0_5"/>
<feature type="site" description="Interaction with tRNA" evidence="9">
    <location>
        <position position="387"/>
    </location>
</feature>
<dbReference type="GO" id="GO:0005524">
    <property type="term" value="F:ATP binding"/>
    <property type="evidence" value="ECO:0007669"/>
    <property type="project" value="UniProtKB-KW"/>
</dbReference>
<feature type="active site" description="Cysteine persulfide intermediate" evidence="9">
    <location>
        <position position="240"/>
    </location>
</feature>
<dbReference type="GO" id="GO:0008168">
    <property type="term" value="F:methyltransferase activity"/>
    <property type="evidence" value="ECO:0007669"/>
    <property type="project" value="UniProtKB-KW"/>
</dbReference>
<comment type="similarity">
    <text evidence="9">Belongs to the MnmA/TRMU family.</text>
</comment>
<comment type="caution">
    <text evidence="9">Lacks conserved residue(s) required for the propagation of feature annotation.</text>
</comment>
<feature type="region of interest" description="Disordered" evidence="10">
    <location>
        <begin position="1"/>
        <end position="20"/>
    </location>
</feature>
<dbReference type="NCBIfam" id="NF001138">
    <property type="entry name" value="PRK00143.1"/>
    <property type="match status" value="1"/>
</dbReference>
<dbReference type="EMBL" id="CP001751">
    <property type="protein sequence ID" value="ADE39264.1"/>
    <property type="molecule type" value="Genomic_DNA"/>
</dbReference>
<dbReference type="InterPro" id="IPR014729">
    <property type="entry name" value="Rossmann-like_a/b/a_fold"/>
</dbReference>
<protein>
    <recommendedName>
        <fullName evidence="9">tRNA-specific 2-thiouridylase MnmA</fullName>
        <ecNumber evidence="9">2.8.1.13</ecNumber>
    </recommendedName>
</protein>
<name>D5BSL7_PUNMI</name>
<dbReference type="Gene3D" id="3.40.50.620">
    <property type="entry name" value="HUPs"/>
    <property type="match status" value="1"/>
</dbReference>
<dbReference type="SUPFAM" id="SSF52402">
    <property type="entry name" value="Adenine nucleotide alpha hydrolases-like"/>
    <property type="match status" value="1"/>
</dbReference>
<dbReference type="KEGG" id="apb:SAR116_1021"/>
<dbReference type="PANTHER" id="PTHR11933:SF5">
    <property type="entry name" value="MITOCHONDRIAL TRNA-SPECIFIC 2-THIOURIDYLASE 1"/>
    <property type="match status" value="1"/>
</dbReference>
<dbReference type="Pfam" id="PF20258">
    <property type="entry name" value="tRNA_Me_trans_C"/>
    <property type="match status" value="1"/>
</dbReference>
<organism evidence="13 14">
    <name type="scientific">Puniceispirillum marinum (strain IMCC1322)</name>
    <dbReference type="NCBI Taxonomy" id="488538"/>
    <lineage>
        <taxon>Bacteria</taxon>
        <taxon>Pseudomonadati</taxon>
        <taxon>Pseudomonadota</taxon>
        <taxon>Alphaproteobacteria</taxon>
        <taxon>Candidatus Puniceispirillales</taxon>
        <taxon>Candidatus Puniceispirillaceae</taxon>
        <taxon>Candidatus Puniceispirillum</taxon>
    </lineage>
</organism>
<feature type="binding site" evidence="9">
    <location>
        <position position="76"/>
    </location>
    <ligand>
        <name>ATP</name>
        <dbReference type="ChEBI" id="CHEBI:30616"/>
    </ligand>
</feature>
<reference evidence="13 14" key="1">
    <citation type="journal article" date="2010" name="J. Bacteriol.">
        <title>Complete genome sequence of "Candidatus Puniceispirillum marinum" IMCC1322, a representative of the SAR116 clade in the Alphaproteobacteria.</title>
        <authorList>
            <person name="Oh H.M."/>
            <person name="Kwon K.K."/>
            <person name="Kang I."/>
            <person name="Kang S.G."/>
            <person name="Lee J.H."/>
            <person name="Kim S.J."/>
            <person name="Cho J.C."/>
        </authorList>
    </citation>
    <scope>NUCLEOTIDE SEQUENCE [LARGE SCALE GENOMIC DNA]</scope>
    <source>
        <strain evidence="13 14">IMCC1322</strain>
    </source>
</reference>
<dbReference type="OrthoDB" id="9800696at2"/>
<keyword evidence="5 9" id="KW-0067">ATP-binding</keyword>
<dbReference type="InterPro" id="IPR046885">
    <property type="entry name" value="MnmA-like_C"/>
</dbReference>
<evidence type="ECO:0000259" key="11">
    <source>
        <dbReference type="Pfam" id="PF20258"/>
    </source>
</evidence>
<dbReference type="Pfam" id="PF20259">
    <property type="entry name" value="tRNA_Me_trans_M"/>
    <property type="match status" value="1"/>
</dbReference>
<dbReference type="Gene3D" id="2.30.30.280">
    <property type="entry name" value="Adenine nucleotide alpha hydrolases-like domains"/>
    <property type="match status" value="1"/>
</dbReference>
<dbReference type="CDD" id="cd01998">
    <property type="entry name" value="MnmA_TRMU-like"/>
    <property type="match status" value="1"/>
</dbReference>
<evidence type="ECO:0000256" key="9">
    <source>
        <dbReference type="HAMAP-Rule" id="MF_00144"/>
    </source>
</evidence>
<dbReference type="Proteomes" id="UP000007460">
    <property type="component" value="Chromosome"/>
</dbReference>
<keyword evidence="9" id="KW-0963">Cytoplasm</keyword>
<keyword evidence="3 9" id="KW-0819">tRNA processing</keyword>
<comment type="subcellular location">
    <subcellularLocation>
        <location evidence="9">Cytoplasm</location>
    </subcellularLocation>
</comment>
<evidence type="ECO:0000256" key="10">
    <source>
        <dbReference type="SAM" id="MobiDB-lite"/>
    </source>
</evidence>
<evidence type="ECO:0000256" key="5">
    <source>
        <dbReference type="ARBA" id="ARBA00022840"/>
    </source>
</evidence>
<evidence type="ECO:0000256" key="1">
    <source>
        <dbReference type="ARBA" id="ARBA00022555"/>
    </source>
</evidence>
<keyword evidence="4 9" id="KW-0547">Nucleotide-binding</keyword>
<dbReference type="Gene3D" id="2.40.30.10">
    <property type="entry name" value="Translation factors"/>
    <property type="match status" value="1"/>
</dbReference>
<evidence type="ECO:0000256" key="6">
    <source>
        <dbReference type="ARBA" id="ARBA00022884"/>
    </source>
</evidence>
<dbReference type="STRING" id="488538.SAR116_1021"/>
<keyword evidence="6 9" id="KW-0694">RNA-binding</keyword>
<gene>
    <name evidence="9" type="primary">mnmA</name>
    <name evidence="13" type="ordered locus">SAR116_1021</name>
</gene>
<keyword evidence="14" id="KW-1185">Reference proteome</keyword>
<feature type="active site" description="Nucleophile" evidence="9">
    <location>
        <position position="144"/>
    </location>
</feature>
<feature type="binding site" evidence="9">
    <location>
        <begin position="50"/>
        <end position="57"/>
    </location>
    <ligand>
        <name>ATP</name>
        <dbReference type="ChEBI" id="CHEBI:30616"/>
    </ligand>
</feature>
<dbReference type="RefSeq" id="WP_013045893.1">
    <property type="nucleotide sequence ID" value="NC_014010.1"/>
</dbReference>
<dbReference type="InterPro" id="IPR046884">
    <property type="entry name" value="MnmA-like_central"/>
</dbReference>
<keyword evidence="2 9" id="KW-0808">Transferase</keyword>
<dbReference type="EC" id="2.8.1.13" evidence="9"/>
<evidence type="ECO:0000256" key="3">
    <source>
        <dbReference type="ARBA" id="ARBA00022694"/>
    </source>
</evidence>
<dbReference type="GO" id="GO:0000049">
    <property type="term" value="F:tRNA binding"/>
    <property type="evidence" value="ECO:0007669"/>
    <property type="project" value="UniProtKB-KW"/>
</dbReference>
<dbReference type="GO" id="GO:0002143">
    <property type="term" value="P:tRNA wobble position uridine thiolation"/>
    <property type="evidence" value="ECO:0007669"/>
    <property type="project" value="TreeGrafter"/>
</dbReference>
<evidence type="ECO:0000313" key="13">
    <source>
        <dbReference type="EMBL" id="ADE39264.1"/>
    </source>
</evidence>